<comment type="caution">
    <text evidence="7">The sequence shown here is derived from an EMBL/GenBank/DDBJ whole genome shotgun (WGS) entry which is preliminary data.</text>
</comment>
<dbReference type="Pfam" id="PF03480">
    <property type="entry name" value="DctP"/>
    <property type="match status" value="1"/>
</dbReference>
<dbReference type="PROSITE" id="PS51318">
    <property type="entry name" value="TAT"/>
    <property type="match status" value="1"/>
</dbReference>
<dbReference type="AlphaFoldDB" id="A0A6L7G2Y0"/>
<dbReference type="NCBIfam" id="NF037995">
    <property type="entry name" value="TRAP_S1"/>
    <property type="match status" value="1"/>
</dbReference>
<proteinExistence type="inferred from homology"/>
<evidence type="ECO:0000256" key="3">
    <source>
        <dbReference type="ARBA" id="ARBA00022448"/>
    </source>
</evidence>
<evidence type="ECO:0000256" key="1">
    <source>
        <dbReference type="ARBA" id="ARBA00004418"/>
    </source>
</evidence>
<evidence type="ECO:0000313" key="7">
    <source>
        <dbReference type="EMBL" id="MXN17760.1"/>
    </source>
</evidence>
<comment type="similarity">
    <text evidence="2">Belongs to the bacterial solute-binding protein 7 family.</text>
</comment>
<keyword evidence="3" id="KW-0813">Transport</keyword>
<dbReference type="Gene3D" id="3.40.190.170">
    <property type="entry name" value="Bacterial extracellular solute-binding protein, family 7"/>
    <property type="match status" value="1"/>
</dbReference>
<dbReference type="PIRSF" id="PIRSF006470">
    <property type="entry name" value="DctB"/>
    <property type="match status" value="1"/>
</dbReference>
<name>A0A6L7G2Y0_9RHOB</name>
<dbReference type="GO" id="GO:0055085">
    <property type="term" value="P:transmembrane transport"/>
    <property type="evidence" value="ECO:0007669"/>
    <property type="project" value="InterPro"/>
</dbReference>
<protein>
    <submittedName>
        <fullName evidence="7">TRAP transporter substrate-binding protein</fullName>
    </submittedName>
</protein>
<keyword evidence="5" id="KW-0574">Periplasm</keyword>
<evidence type="ECO:0000256" key="6">
    <source>
        <dbReference type="SAM" id="SignalP"/>
    </source>
</evidence>
<sequence>MTLNKTRRSFLKTAALGSASVLALPAYLRRANAAQSLTIATLHNDDDPDVKAWNKVAEVVEQKLPGQFSFNIVKNAALGGEKEMTQGIRLGSIQGALTTVSVMSAYVPETQILDLPFLFKSAEHLETVTAGEVGQGLAAKLAKSNFIVPAYINYGARQLLTKEPVLTPDQLKGKVMRVIQSPLHTKLWAAYGANPTGIPINETYNALSTGVADCMDLTKAAYAAFKLYEVVPDMTETAHIWAAGVMSYGAMFWNGLSDDQQEVFTEASKAGCAHFNALLKSQEVEAMAEAAKGGGKVFQPEDRPAWVAGAKPVWSEMADKVGGMEAIEAIANG</sequence>
<evidence type="ECO:0000256" key="2">
    <source>
        <dbReference type="ARBA" id="ARBA00009023"/>
    </source>
</evidence>
<feature type="chain" id="PRO_5026932208" evidence="6">
    <location>
        <begin position="24"/>
        <end position="333"/>
    </location>
</feature>
<dbReference type="InterPro" id="IPR004682">
    <property type="entry name" value="TRAP_DctP"/>
</dbReference>
<dbReference type="Proteomes" id="UP000477911">
    <property type="component" value="Unassembled WGS sequence"/>
</dbReference>
<dbReference type="PANTHER" id="PTHR33376">
    <property type="match status" value="1"/>
</dbReference>
<dbReference type="InterPro" id="IPR006311">
    <property type="entry name" value="TAT_signal"/>
</dbReference>
<dbReference type="RefSeq" id="WP_160893413.1">
    <property type="nucleotide sequence ID" value="NZ_WUMU01000006.1"/>
</dbReference>
<feature type="signal peptide" evidence="6">
    <location>
        <begin position="1"/>
        <end position="23"/>
    </location>
</feature>
<evidence type="ECO:0000313" key="8">
    <source>
        <dbReference type="Proteomes" id="UP000477911"/>
    </source>
</evidence>
<accession>A0A6L7G2Y0</accession>
<evidence type="ECO:0000256" key="4">
    <source>
        <dbReference type="ARBA" id="ARBA00022729"/>
    </source>
</evidence>
<dbReference type="GO" id="GO:0030288">
    <property type="term" value="C:outer membrane-bounded periplasmic space"/>
    <property type="evidence" value="ECO:0007669"/>
    <property type="project" value="InterPro"/>
</dbReference>
<organism evidence="7 8">
    <name type="scientific">Pseudooceanicola albus</name>
    <dbReference type="NCBI Taxonomy" id="2692189"/>
    <lineage>
        <taxon>Bacteria</taxon>
        <taxon>Pseudomonadati</taxon>
        <taxon>Pseudomonadota</taxon>
        <taxon>Alphaproteobacteria</taxon>
        <taxon>Rhodobacterales</taxon>
        <taxon>Paracoccaceae</taxon>
        <taxon>Pseudooceanicola</taxon>
    </lineage>
</organism>
<gene>
    <name evidence="7" type="ORF">GR170_07940</name>
</gene>
<reference evidence="7 8" key="1">
    <citation type="submission" date="2019-12" db="EMBL/GenBank/DDBJ databases">
        <authorList>
            <person name="Li M."/>
        </authorList>
    </citation>
    <scope>NUCLEOTIDE SEQUENCE [LARGE SCALE GENOMIC DNA]</scope>
    <source>
        <strain evidence="7 8">GBMRC 2024</strain>
    </source>
</reference>
<dbReference type="InterPro" id="IPR038404">
    <property type="entry name" value="TRAP_DctP_sf"/>
</dbReference>
<keyword evidence="4 6" id="KW-0732">Signal</keyword>
<comment type="subcellular location">
    <subcellularLocation>
        <location evidence="1">Periplasm</location>
    </subcellularLocation>
</comment>
<evidence type="ECO:0000256" key="5">
    <source>
        <dbReference type="ARBA" id="ARBA00022764"/>
    </source>
</evidence>
<keyword evidence="8" id="KW-1185">Reference proteome</keyword>
<dbReference type="PANTHER" id="PTHR33376:SF4">
    <property type="entry name" value="SIALIC ACID-BINDING PERIPLASMIC PROTEIN SIAP"/>
    <property type="match status" value="1"/>
</dbReference>
<dbReference type="EMBL" id="WUMU01000006">
    <property type="protein sequence ID" value="MXN17760.1"/>
    <property type="molecule type" value="Genomic_DNA"/>
</dbReference>
<dbReference type="InterPro" id="IPR018389">
    <property type="entry name" value="DctP_fam"/>
</dbReference>
<dbReference type="CDD" id="cd13603">
    <property type="entry name" value="PBP2_TRAP_Siap_TeaA_like"/>
    <property type="match status" value="1"/>
</dbReference>